<dbReference type="STRING" id="365046.Rta_37330"/>
<reference evidence="10 11" key="2">
    <citation type="journal article" date="2011" name="PLoS ONE">
        <title>The Cyst-Dividing Bacterium Ramlibacter tataouinensis TTB310 Genome Reveals a Well-Stocked Toolbox for Adaptation to a Desert Environment.</title>
        <authorList>
            <person name="De Luca G."/>
            <person name="Barakat M."/>
            <person name="Ortet P."/>
            <person name="Fochesato S."/>
            <person name="Jourlin-Castelli C."/>
            <person name="Ansaldi M."/>
            <person name="Py B."/>
            <person name="Fichant G."/>
            <person name="Coutinho P.M."/>
            <person name="Voulhoux R."/>
            <person name="Bastien O."/>
            <person name="Marechal E."/>
            <person name="Henrissat B."/>
            <person name="Quentin Y."/>
            <person name="Noirot P."/>
            <person name="Filloux A."/>
            <person name="Mejean V."/>
            <person name="Dubow M.S."/>
            <person name="Barras F."/>
            <person name="Barbe V."/>
            <person name="Weissenbach J."/>
            <person name="Mihalcescu I."/>
            <person name="Vermeglio A."/>
            <person name="Achouak W."/>
            <person name="Heulin T."/>
        </authorList>
    </citation>
    <scope>NUCLEOTIDE SEQUENCE [LARGE SCALE GENOMIC DNA]</scope>
    <source>
        <strain evidence="11">ATCC BAA-407 / DSM 14655 / LMG 21543 / TTB310</strain>
    </source>
</reference>
<dbReference type="GO" id="GO:0016020">
    <property type="term" value="C:membrane"/>
    <property type="evidence" value="ECO:0007669"/>
    <property type="project" value="UniProtKB-SubCell"/>
</dbReference>
<dbReference type="InterPro" id="IPR021797">
    <property type="entry name" value="Wzy_C_2"/>
</dbReference>
<feature type="transmembrane region" description="Helical" evidence="6">
    <location>
        <begin position="324"/>
        <end position="347"/>
    </location>
</feature>
<evidence type="ECO:0000259" key="8">
    <source>
        <dbReference type="Pfam" id="PF11846"/>
    </source>
</evidence>
<evidence type="ECO:0000313" key="10">
    <source>
        <dbReference type="EMBL" id="AEG94848.1"/>
    </source>
</evidence>
<evidence type="ECO:0000256" key="3">
    <source>
        <dbReference type="ARBA" id="ARBA00022989"/>
    </source>
</evidence>
<dbReference type="PANTHER" id="PTHR37422">
    <property type="entry name" value="TEICHURONIC ACID BIOSYNTHESIS PROTEIN TUAE"/>
    <property type="match status" value="1"/>
</dbReference>
<proteinExistence type="predicted"/>
<evidence type="ECO:0000256" key="5">
    <source>
        <dbReference type="SAM" id="MobiDB-lite"/>
    </source>
</evidence>
<dbReference type="EMBL" id="CP000245">
    <property type="protein sequence ID" value="AEG94848.1"/>
    <property type="molecule type" value="Genomic_DNA"/>
</dbReference>
<feature type="region of interest" description="Disordered" evidence="5">
    <location>
        <begin position="547"/>
        <end position="583"/>
    </location>
</feature>
<feature type="domain" description="Protein glycosylation ligase" evidence="9">
    <location>
        <begin position="156"/>
        <end position="181"/>
    </location>
</feature>
<keyword evidence="11" id="KW-1185">Reference proteome</keyword>
<dbReference type="Pfam" id="PF15864">
    <property type="entry name" value="PglL_A"/>
    <property type="match status" value="1"/>
</dbReference>
<gene>
    <name evidence="10" type="ordered locus">Rta_37330</name>
</gene>
<dbReference type="KEGG" id="rta:Rta_37330"/>
<dbReference type="eggNOG" id="COG3307">
    <property type="taxonomic scope" value="Bacteria"/>
</dbReference>
<feature type="transmembrane region" description="Helical" evidence="6">
    <location>
        <begin position="118"/>
        <end position="138"/>
    </location>
</feature>
<evidence type="ECO:0000259" key="9">
    <source>
        <dbReference type="Pfam" id="PF15864"/>
    </source>
</evidence>
<evidence type="ECO:0000313" key="11">
    <source>
        <dbReference type="Proteomes" id="UP000008385"/>
    </source>
</evidence>
<organism evidence="10 11">
    <name type="scientific">Ramlibacter tataouinensis (strain ATCC BAA-407 / DSM 14655 / LMG 21543 / TTB310)</name>
    <dbReference type="NCBI Taxonomy" id="365046"/>
    <lineage>
        <taxon>Bacteria</taxon>
        <taxon>Pseudomonadati</taxon>
        <taxon>Pseudomonadota</taxon>
        <taxon>Betaproteobacteria</taxon>
        <taxon>Burkholderiales</taxon>
        <taxon>Comamonadaceae</taxon>
        <taxon>Ramlibacter</taxon>
    </lineage>
</organism>
<feature type="domain" description="Virulence factor membrane-bound polymerase C-terminal" evidence="8">
    <location>
        <begin position="364"/>
        <end position="530"/>
    </location>
</feature>
<evidence type="ECO:0000256" key="1">
    <source>
        <dbReference type="ARBA" id="ARBA00004141"/>
    </source>
</evidence>
<feature type="transmembrane region" description="Helical" evidence="6">
    <location>
        <begin position="52"/>
        <end position="72"/>
    </location>
</feature>
<dbReference type="Pfam" id="PF11846">
    <property type="entry name" value="Wzy_C_2"/>
    <property type="match status" value="1"/>
</dbReference>
<dbReference type="HOGENOM" id="CLU_031791_1_0_4"/>
<feature type="domain" description="O-antigen ligase-related" evidence="7">
    <location>
        <begin position="194"/>
        <end position="340"/>
    </location>
</feature>
<dbReference type="Pfam" id="PF04932">
    <property type="entry name" value="Wzy_C"/>
    <property type="match status" value="1"/>
</dbReference>
<sequence>MTRALGWLGVVLCVALLLPNHYSPWRSSHQEFLAVAAFGPLLAGAVWSGHLPRLALGGLMLACIPLIQWMAGMLHFAGDAWVSAFYLAAFSLAVIAGHQVVAPHGAAGPAGLDRLVPLWGGLVLAGLLSVAAAAHQWLDLQRLGAFVADMPPRGRPYGNLAQPNQLSTLLLLGCMGLWFLWESARLHTAAALAAASLLVVGLVLTGSRSVLLMLAWFLPAFWFMRRRCQIRLTPAALAALLVVFVAFSASWSWLNDRLLLASPYAALDRLGQPSLRQTYWTAMLDAVNRQPWLGYGFNQAGVAQTAVALDHPPMLEFYESAHNVFLDLAVAAGVPVALLVLLGLGLWTRYQLRVCSTPQGAVTLAAVGVVFSHAMVEYPLHYLYFLLPVGLWMGTLTAVHATKNPELETLESRFAKPTLLAGAGFVLVAGLLMLRDYLPYEEHWRMLRYREAQIGDLRREPAPDTLLLTQLNALVSAAAAEPENVNSDELELLRRVAERYPYPSTMYSYAIALATKGFSEQAALVLQRLCQMQSRKSCHDAQKEWARAQQRQPQLASVRLPGMVQVRQDGPDDQSPGPRSPLR</sequence>
<evidence type="ECO:0000259" key="7">
    <source>
        <dbReference type="Pfam" id="PF04932"/>
    </source>
</evidence>
<evidence type="ECO:0000256" key="4">
    <source>
        <dbReference type="ARBA" id="ARBA00023136"/>
    </source>
</evidence>
<evidence type="ECO:0000256" key="6">
    <source>
        <dbReference type="SAM" id="Phobius"/>
    </source>
</evidence>
<dbReference type="PATRIC" id="fig|365046.3.peg.3824"/>
<accession>F5Y280</accession>
<dbReference type="InterPro" id="IPR051533">
    <property type="entry name" value="WaaL-like"/>
</dbReference>
<protein>
    <submittedName>
        <fullName evidence="10">Candidate membrane protein</fullName>
    </submittedName>
</protein>
<dbReference type="Proteomes" id="UP000008385">
    <property type="component" value="Chromosome"/>
</dbReference>
<reference evidence="11" key="1">
    <citation type="submission" date="2006-01" db="EMBL/GenBank/DDBJ databases">
        <title>Genome of the cyst-dividing bacterium Ramlibacter tataouinensis.</title>
        <authorList>
            <person name="Barakat M."/>
            <person name="Ortet P."/>
            <person name="De Luca G."/>
            <person name="Jourlin-Castelli C."/>
            <person name="Ansaldi M."/>
            <person name="Py B."/>
            <person name="Fichant G."/>
            <person name="Coutinho P."/>
            <person name="Voulhoux R."/>
            <person name="Bastien O."/>
            <person name="Roy S."/>
            <person name="Marechal E."/>
            <person name="Henrissat B."/>
            <person name="Quentin Y."/>
            <person name="Noirot P."/>
            <person name="Filloux A."/>
            <person name="Mejean V."/>
            <person name="DuBow M."/>
            <person name="Barras F."/>
            <person name="Heulin T."/>
        </authorList>
    </citation>
    <scope>NUCLEOTIDE SEQUENCE [LARGE SCALE GENOMIC DNA]</scope>
    <source>
        <strain evidence="11">ATCC BAA-407 / DSM 14655 / LMG 21543 / TTB310</strain>
    </source>
</reference>
<keyword evidence="4 6" id="KW-0472">Membrane</keyword>
<dbReference type="AlphaFoldDB" id="F5Y280"/>
<dbReference type="InterPro" id="IPR031726">
    <property type="entry name" value="PglL_A"/>
</dbReference>
<feature type="transmembrane region" description="Helical" evidence="6">
    <location>
        <begin position="235"/>
        <end position="254"/>
    </location>
</feature>
<feature type="transmembrane region" description="Helical" evidence="6">
    <location>
        <begin position="414"/>
        <end position="434"/>
    </location>
</feature>
<feature type="transmembrane region" description="Helical" evidence="6">
    <location>
        <begin position="193"/>
        <end position="223"/>
    </location>
</feature>
<keyword evidence="2 6" id="KW-0812">Transmembrane</keyword>
<feature type="transmembrane region" description="Helical" evidence="6">
    <location>
        <begin position="84"/>
        <end position="106"/>
    </location>
</feature>
<feature type="transmembrane region" description="Helical" evidence="6">
    <location>
        <begin position="382"/>
        <end position="402"/>
    </location>
</feature>
<name>F5Y280_RAMTT</name>
<keyword evidence="3 6" id="KW-1133">Transmembrane helix</keyword>
<dbReference type="OrthoDB" id="4448at2"/>
<comment type="subcellular location">
    <subcellularLocation>
        <location evidence="1">Membrane</location>
        <topology evidence="1">Multi-pass membrane protein</topology>
    </subcellularLocation>
</comment>
<dbReference type="PANTHER" id="PTHR37422:SF21">
    <property type="entry name" value="EXOQ-LIKE PROTEIN"/>
    <property type="match status" value="1"/>
</dbReference>
<evidence type="ECO:0000256" key="2">
    <source>
        <dbReference type="ARBA" id="ARBA00022692"/>
    </source>
</evidence>
<dbReference type="InterPro" id="IPR007016">
    <property type="entry name" value="O-antigen_ligase-rel_domated"/>
</dbReference>